<dbReference type="AlphaFoldDB" id="A0A447JM00"/>
<gene>
    <name evidence="4" type="primary">glxK_4</name>
    <name evidence="4" type="ORF">NCTC7102_04465</name>
</gene>
<dbReference type="Pfam" id="PF02595">
    <property type="entry name" value="Gly_kinase"/>
    <property type="match status" value="1"/>
</dbReference>
<name>A0A447JM00_SALET</name>
<dbReference type="PANTHER" id="PTHR21599">
    <property type="entry name" value="GLYCERATE KINASE"/>
    <property type="match status" value="1"/>
</dbReference>
<dbReference type="EC" id="2.7.1.31" evidence="4"/>
<dbReference type="InterPro" id="IPR018197">
    <property type="entry name" value="Glycerate_kinase_RE-like"/>
</dbReference>
<evidence type="ECO:0000256" key="1">
    <source>
        <dbReference type="ARBA" id="ARBA00006284"/>
    </source>
</evidence>
<dbReference type="SUPFAM" id="SSF110738">
    <property type="entry name" value="Glycerate kinase I"/>
    <property type="match status" value="1"/>
</dbReference>
<keyword evidence="2 4" id="KW-0808">Transferase</keyword>
<dbReference type="GO" id="GO:0031388">
    <property type="term" value="P:organic acid phosphorylation"/>
    <property type="evidence" value="ECO:0007669"/>
    <property type="project" value="InterPro"/>
</dbReference>
<accession>A0A447JM00</accession>
<dbReference type="EMBL" id="LR133909">
    <property type="protein sequence ID" value="VDY44780.1"/>
    <property type="molecule type" value="Genomic_DNA"/>
</dbReference>
<dbReference type="InterPro" id="IPR036129">
    <property type="entry name" value="Glycerate_kinase_sf"/>
</dbReference>
<dbReference type="Proteomes" id="UP000281393">
    <property type="component" value="Chromosome"/>
</dbReference>
<evidence type="ECO:0000256" key="3">
    <source>
        <dbReference type="ARBA" id="ARBA00022777"/>
    </source>
</evidence>
<sequence length="86" mass="8938">MGIAAIVFLEAEMKPGIEIVMQAVKLEEAVKEASLVITGEGRIDSQTAGGKAPIGVASVAKRHHVPVIGIAGVLGDDVEVVHPPRY</sequence>
<dbReference type="InterPro" id="IPR018193">
    <property type="entry name" value="Glyc_kinase_flavodox-like_fold"/>
</dbReference>
<evidence type="ECO:0000313" key="5">
    <source>
        <dbReference type="Proteomes" id="UP000281393"/>
    </source>
</evidence>
<keyword evidence="3 4" id="KW-0418">Kinase</keyword>
<dbReference type="Gene3D" id="3.90.1510.10">
    <property type="entry name" value="Glycerate kinase, domain 2"/>
    <property type="match status" value="1"/>
</dbReference>
<evidence type="ECO:0000313" key="4">
    <source>
        <dbReference type="EMBL" id="VDY44780.1"/>
    </source>
</evidence>
<reference evidence="4 5" key="1">
    <citation type="submission" date="2018-12" db="EMBL/GenBank/DDBJ databases">
        <authorList>
            <consortium name="Pathogen Informatics"/>
        </authorList>
    </citation>
    <scope>NUCLEOTIDE SEQUENCE [LARGE SCALE GENOMIC DNA]</scope>
    <source>
        <strain evidence="4 5">NCTC7102</strain>
    </source>
</reference>
<proteinExistence type="inferred from homology"/>
<evidence type="ECO:0000256" key="2">
    <source>
        <dbReference type="ARBA" id="ARBA00022679"/>
    </source>
</evidence>
<comment type="similarity">
    <text evidence="1">Belongs to the glycerate kinase type-1 family.</text>
</comment>
<dbReference type="GO" id="GO:0008887">
    <property type="term" value="F:glycerate kinase activity"/>
    <property type="evidence" value="ECO:0007669"/>
    <property type="project" value="UniProtKB-EC"/>
</dbReference>
<protein>
    <submittedName>
        <fullName evidence="4">Glycerate kinase 1</fullName>
        <ecNumber evidence="4">2.7.1.31</ecNumber>
    </submittedName>
</protein>
<dbReference type="Gene3D" id="3.40.50.10350">
    <property type="entry name" value="Glycerate kinase, domain 1"/>
    <property type="match status" value="1"/>
</dbReference>
<dbReference type="PANTHER" id="PTHR21599:SF0">
    <property type="entry name" value="GLYCERATE KINASE"/>
    <property type="match status" value="1"/>
</dbReference>
<dbReference type="InterPro" id="IPR004381">
    <property type="entry name" value="Glycerate_kinase"/>
</dbReference>
<organism evidence="4 5">
    <name type="scientific">Salmonella enterica subsp. enterica serovar Daytona</name>
    <dbReference type="NCBI Taxonomy" id="1962639"/>
    <lineage>
        <taxon>Bacteria</taxon>
        <taxon>Pseudomonadati</taxon>
        <taxon>Pseudomonadota</taxon>
        <taxon>Gammaproteobacteria</taxon>
        <taxon>Enterobacterales</taxon>
        <taxon>Enterobacteriaceae</taxon>
        <taxon>Salmonella</taxon>
    </lineage>
</organism>